<dbReference type="InterPro" id="IPR006143">
    <property type="entry name" value="RND_pump_MFP"/>
</dbReference>
<proteinExistence type="inferred from homology"/>
<dbReference type="SUPFAM" id="SSF111369">
    <property type="entry name" value="HlyD-like secretion proteins"/>
    <property type="match status" value="1"/>
</dbReference>
<dbReference type="KEGG" id="nwr:E3U44_03665"/>
<protein>
    <submittedName>
        <fullName evidence="9">Efflux RND transporter periplasmic adaptor subunit</fullName>
    </submittedName>
</protein>
<evidence type="ECO:0000256" key="3">
    <source>
        <dbReference type="ARBA" id="ARBA00022448"/>
    </source>
</evidence>
<dbReference type="InterPro" id="IPR030190">
    <property type="entry name" value="MacA_alpha-hairpin_sf"/>
</dbReference>
<feature type="domain" description="Multidrug resistance protein MdtA-like barrel-sandwich hybrid" evidence="6">
    <location>
        <begin position="70"/>
        <end position="188"/>
    </location>
</feature>
<evidence type="ECO:0000256" key="2">
    <source>
        <dbReference type="ARBA" id="ARBA00009477"/>
    </source>
</evidence>
<keyword evidence="4 5" id="KW-0175">Coiled coil</keyword>
<name>A0A4P7BWM5_9GAMM</name>
<dbReference type="PANTHER" id="PTHR30469:SF11">
    <property type="entry name" value="BLL4320 PROTEIN"/>
    <property type="match status" value="1"/>
</dbReference>
<dbReference type="PANTHER" id="PTHR30469">
    <property type="entry name" value="MULTIDRUG RESISTANCE PROTEIN MDTA"/>
    <property type="match status" value="1"/>
</dbReference>
<evidence type="ECO:0000259" key="8">
    <source>
        <dbReference type="Pfam" id="PF25967"/>
    </source>
</evidence>
<evidence type="ECO:0000259" key="6">
    <source>
        <dbReference type="Pfam" id="PF25917"/>
    </source>
</evidence>
<dbReference type="Proteomes" id="UP000294325">
    <property type="component" value="Chromosome"/>
</dbReference>
<dbReference type="AlphaFoldDB" id="A0A4P7BWM5"/>
<accession>A0A4P7BWM5</accession>
<dbReference type="Gene3D" id="6.10.140.1990">
    <property type="match status" value="1"/>
</dbReference>
<dbReference type="GO" id="GO:0030313">
    <property type="term" value="C:cell envelope"/>
    <property type="evidence" value="ECO:0007669"/>
    <property type="project" value="UniProtKB-SubCell"/>
</dbReference>
<evidence type="ECO:0000313" key="9">
    <source>
        <dbReference type="EMBL" id="QBQ53707.1"/>
    </source>
</evidence>
<dbReference type="Pfam" id="PF25954">
    <property type="entry name" value="Beta-barrel_RND_2"/>
    <property type="match status" value="1"/>
</dbReference>
<comment type="similarity">
    <text evidence="2">Belongs to the membrane fusion protein (MFP) (TC 8.A.1) family.</text>
</comment>
<feature type="coiled-coil region" evidence="5">
    <location>
        <begin position="139"/>
        <end position="166"/>
    </location>
</feature>
<organism evidence="9 10">
    <name type="scientific">Nitrosococcus wardiae</name>
    <dbReference type="NCBI Taxonomy" id="1814290"/>
    <lineage>
        <taxon>Bacteria</taxon>
        <taxon>Pseudomonadati</taxon>
        <taxon>Pseudomonadota</taxon>
        <taxon>Gammaproteobacteria</taxon>
        <taxon>Chromatiales</taxon>
        <taxon>Chromatiaceae</taxon>
        <taxon>Nitrosococcus</taxon>
    </lineage>
</organism>
<dbReference type="EMBL" id="CP038033">
    <property type="protein sequence ID" value="QBQ53707.1"/>
    <property type="molecule type" value="Genomic_DNA"/>
</dbReference>
<comment type="subcellular location">
    <subcellularLocation>
        <location evidence="1">Cell envelope</location>
    </subcellularLocation>
</comment>
<feature type="domain" description="CusB-like beta-barrel" evidence="7">
    <location>
        <begin position="199"/>
        <end position="271"/>
    </location>
</feature>
<keyword evidence="10" id="KW-1185">Reference proteome</keyword>
<gene>
    <name evidence="9" type="ORF">E3U44_03665</name>
</gene>
<dbReference type="GO" id="GO:0019898">
    <property type="term" value="C:extrinsic component of membrane"/>
    <property type="evidence" value="ECO:0007669"/>
    <property type="project" value="InterPro"/>
</dbReference>
<dbReference type="RefSeq" id="WP_134356719.1">
    <property type="nucleotide sequence ID" value="NZ_CP038033.1"/>
</dbReference>
<dbReference type="FunFam" id="2.40.30.170:FF:000010">
    <property type="entry name" value="Efflux RND transporter periplasmic adaptor subunit"/>
    <property type="match status" value="1"/>
</dbReference>
<dbReference type="GO" id="GO:1990281">
    <property type="term" value="C:efflux pump complex"/>
    <property type="evidence" value="ECO:0007669"/>
    <property type="project" value="TreeGrafter"/>
</dbReference>
<feature type="domain" description="Multidrug resistance protein MdtA-like C-terminal permuted SH3" evidence="8">
    <location>
        <begin position="280"/>
        <end position="338"/>
    </location>
</feature>
<keyword evidence="3" id="KW-0813">Transport</keyword>
<dbReference type="InterPro" id="IPR058627">
    <property type="entry name" value="MdtA-like_C"/>
</dbReference>
<evidence type="ECO:0000256" key="4">
    <source>
        <dbReference type="ARBA" id="ARBA00023054"/>
    </source>
</evidence>
<reference evidence="9 10" key="1">
    <citation type="submission" date="2019-03" db="EMBL/GenBank/DDBJ databases">
        <title>The genome sequence of Nitrosococcus wardiae strain D1FHST reveals the archetypal metabolic capacity of ammonia-oxidizing Gammaproteobacteria.</title>
        <authorList>
            <person name="Wang L."/>
            <person name="Lim C.K."/>
            <person name="Hanson T.E."/>
            <person name="Dang H."/>
            <person name="Klotz M.G."/>
        </authorList>
    </citation>
    <scope>NUCLEOTIDE SEQUENCE [LARGE SCALE GENOMIC DNA]</scope>
    <source>
        <strain evidence="9 10">D1FHS</strain>
    </source>
</reference>
<dbReference type="GO" id="GO:0015562">
    <property type="term" value="F:efflux transmembrane transporter activity"/>
    <property type="evidence" value="ECO:0007669"/>
    <property type="project" value="TreeGrafter"/>
</dbReference>
<evidence type="ECO:0000313" key="10">
    <source>
        <dbReference type="Proteomes" id="UP000294325"/>
    </source>
</evidence>
<dbReference type="Pfam" id="PF25917">
    <property type="entry name" value="BSH_RND"/>
    <property type="match status" value="1"/>
</dbReference>
<dbReference type="Gene3D" id="2.40.420.20">
    <property type="match status" value="1"/>
</dbReference>
<dbReference type="GO" id="GO:1990961">
    <property type="term" value="P:xenobiotic detoxification by transmembrane export across the plasma membrane"/>
    <property type="evidence" value="ECO:0007669"/>
    <property type="project" value="InterPro"/>
</dbReference>
<evidence type="ECO:0000256" key="5">
    <source>
        <dbReference type="SAM" id="Coils"/>
    </source>
</evidence>
<evidence type="ECO:0000256" key="1">
    <source>
        <dbReference type="ARBA" id="ARBA00004196"/>
    </source>
</evidence>
<dbReference type="Gene3D" id="2.40.50.100">
    <property type="match status" value="1"/>
</dbReference>
<dbReference type="InterPro" id="IPR058792">
    <property type="entry name" value="Beta-barrel_RND_2"/>
</dbReference>
<dbReference type="Gene3D" id="2.40.30.170">
    <property type="match status" value="1"/>
</dbReference>
<dbReference type="Pfam" id="PF25967">
    <property type="entry name" value="RND-MFP_C"/>
    <property type="match status" value="1"/>
</dbReference>
<sequence length="365" mass="40083">MIKRLIVVLLALGLFFGGIFGWKYYQQQQQAAQAAMPPPPATVAAAEVHPETWQSSLQAVGSLVATQGIYVTNEVAGLIEAINFDSGQQVEKGKLLLQLEDSVDQADLKGLLAEQKLGELQFQRAARLVKEKSISRSTYDESEAQLENAQAKVAAKRALIRKKQIRAPFSGLLGIRQVNLGEYLAPGSRIVLLQALDPIYVDYSLPERYFSSLSRGQTVFITVQAYPAQNFEGRIIAINPGVDPASRNVRVRAIFPNPNLRLRPGMFAEVKTLLPEQKHVLTVPQTAITYNPYGNMVFVIQEKNGSLVVQQQLVQTGKVREGQVEIIKGLQAGERVVSAGQMKLHNGQQVQISDQEVLDGEVGDA</sequence>
<dbReference type="InterPro" id="IPR058625">
    <property type="entry name" value="MdtA-like_BSH"/>
</dbReference>
<dbReference type="NCBIfam" id="TIGR01730">
    <property type="entry name" value="RND_mfp"/>
    <property type="match status" value="1"/>
</dbReference>
<dbReference type="OrthoDB" id="9806939at2"/>
<evidence type="ECO:0000259" key="7">
    <source>
        <dbReference type="Pfam" id="PF25954"/>
    </source>
</evidence>
<dbReference type="GO" id="GO:1990195">
    <property type="term" value="C:macrolide transmembrane transporter complex"/>
    <property type="evidence" value="ECO:0007669"/>
    <property type="project" value="InterPro"/>
</dbReference>